<evidence type="ECO:0000313" key="1">
    <source>
        <dbReference type="EMBL" id="KAJ9055248.1"/>
    </source>
</evidence>
<protein>
    <submittedName>
        <fullName evidence="1">Uncharacterized protein</fullName>
    </submittedName>
</protein>
<keyword evidence="2" id="KW-1185">Reference proteome</keyword>
<proteinExistence type="predicted"/>
<organism evidence="1 2">
    <name type="scientific">Entomophthora muscae</name>
    <dbReference type="NCBI Taxonomy" id="34485"/>
    <lineage>
        <taxon>Eukaryota</taxon>
        <taxon>Fungi</taxon>
        <taxon>Fungi incertae sedis</taxon>
        <taxon>Zoopagomycota</taxon>
        <taxon>Entomophthoromycotina</taxon>
        <taxon>Entomophthoromycetes</taxon>
        <taxon>Entomophthorales</taxon>
        <taxon>Entomophthoraceae</taxon>
        <taxon>Entomophthora</taxon>
    </lineage>
</organism>
<dbReference type="EMBL" id="QTSX02006405">
    <property type="protein sequence ID" value="KAJ9055248.1"/>
    <property type="molecule type" value="Genomic_DNA"/>
</dbReference>
<sequence>MTPDLALKFEARACDAVDSELATAYHSGELTLDSYKKHPKYILESIVSIIILPNSLCQIGLTWARHIPFVTQSKFSPKSTDNLSLLSIACLLNQAVQVSASLSSNSIVDVLKPDVFVSSVARASSPNQILTGSSDSPRKTVPKYAQKLDLYSDPTGFVPRPFDFNAAVATYIDFLPDYPEDSLPSTKKLKLVTTPSPAQPPLDRNLKRETRRYPVGYKKPLPLSSDGFWDDFSSDIPIGHLELFVSTALEVFIAYRSIGIPFDRSLDLTKTPVELTRERLEFLKTVMDEQFVFMSDQTKALCNLSLWVIGSRISKIPENQLSRILSDYGIDDSIRTRFHQAFKVGRIVSSLWSSDIPIDRMGNIKCDLYTNLSELNSNAHDALVKALHALKMGW</sequence>
<accession>A0ACC2RYR6</accession>
<gene>
    <name evidence="1" type="ORF">DSO57_1005658</name>
</gene>
<reference evidence="1" key="1">
    <citation type="submission" date="2022-04" db="EMBL/GenBank/DDBJ databases">
        <title>Genome of the entomopathogenic fungus Entomophthora muscae.</title>
        <authorList>
            <person name="Elya C."/>
            <person name="Lovett B.R."/>
            <person name="Lee E."/>
            <person name="Macias A.M."/>
            <person name="Hajek A.E."/>
            <person name="De Bivort B.L."/>
            <person name="Kasson M.T."/>
            <person name="De Fine Licht H.H."/>
            <person name="Stajich J.E."/>
        </authorList>
    </citation>
    <scope>NUCLEOTIDE SEQUENCE</scope>
    <source>
        <strain evidence="1">Berkeley</strain>
    </source>
</reference>
<dbReference type="Proteomes" id="UP001165960">
    <property type="component" value="Unassembled WGS sequence"/>
</dbReference>
<evidence type="ECO:0000313" key="2">
    <source>
        <dbReference type="Proteomes" id="UP001165960"/>
    </source>
</evidence>
<name>A0ACC2RYR6_9FUNG</name>
<comment type="caution">
    <text evidence="1">The sequence shown here is derived from an EMBL/GenBank/DDBJ whole genome shotgun (WGS) entry which is preliminary data.</text>
</comment>